<dbReference type="GO" id="GO:0005975">
    <property type="term" value="P:carbohydrate metabolic process"/>
    <property type="evidence" value="ECO:0007669"/>
    <property type="project" value="InterPro"/>
</dbReference>
<dbReference type="PANTHER" id="PTHR33886">
    <property type="entry name" value="UNSATURATED RHAMNOGALACTURONAN HYDROLASE (EUROFUNG)"/>
    <property type="match status" value="1"/>
</dbReference>
<proteinExistence type="predicted"/>
<keyword evidence="1" id="KW-0378">Hydrolase</keyword>
<evidence type="ECO:0000256" key="1">
    <source>
        <dbReference type="ARBA" id="ARBA00022801"/>
    </source>
</evidence>
<dbReference type="RefSeq" id="XP_029739348.1">
    <property type="nucleotide sequence ID" value="XM_029884638.1"/>
</dbReference>
<evidence type="ECO:0000313" key="3">
    <source>
        <dbReference type="Proteomes" id="UP000306050"/>
    </source>
</evidence>
<dbReference type="Proteomes" id="UP000306050">
    <property type="component" value="Chromosome SGRAM_22"/>
</dbReference>
<keyword evidence="3" id="KW-1185">Reference proteome</keyword>
<accession>A0A4U7KSI5</accession>
<dbReference type="AlphaFoldDB" id="A0A4U7KSI5"/>
<dbReference type="Pfam" id="PF07470">
    <property type="entry name" value="Glyco_hydro_88"/>
    <property type="match status" value="1"/>
</dbReference>
<reference evidence="2 3" key="1">
    <citation type="submission" date="2019-05" db="EMBL/GenBank/DDBJ databases">
        <title>Sporisorium graminicola CBS 10092 draft sequencing and annotation.</title>
        <authorList>
            <person name="Solano-Gonzalez S."/>
            <person name="Caddick M.X."/>
            <person name="Darby A."/>
        </authorList>
    </citation>
    <scope>NUCLEOTIDE SEQUENCE [LARGE SCALE GENOMIC DNA]</scope>
    <source>
        <strain evidence="2 3">CBS 10092</strain>
    </source>
</reference>
<evidence type="ECO:0008006" key="4">
    <source>
        <dbReference type="Google" id="ProtNLM"/>
    </source>
</evidence>
<dbReference type="InterPro" id="IPR010905">
    <property type="entry name" value="Glyco_hydro_88"/>
</dbReference>
<name>A0A4U7KSI5_9BASI</name>
<dbReference type="GO" id="GO:0016787">
    <property type="term" value="F:hydrolase activity"/>
    <property type="evidence" value="ECO:0007669"/>
    <property type="project" value="UniProtKB-KW"/>
</dbReference>
<dbReference type="GeneID" id="40726935"/>
<dbReference type="OrthoDB" id="2305845at2759"/>
<evidence type="ECO:0000313" key="2">
    <source>
        <dbReference type="EMBL" id="TKY87363.1"/>
    </source>
</evidence>
<gene>
    <name evidence="2" type="ORF">EX895_004040</name>
</gene>
<dbReference type="InterPro" id="IPR008928">
    <property type="entry name" value="6-hairpin_glycosidase_sf"/>
</dbReference>
<dbReference type="SUPFAM" id="SSF48208">
    <property type="entry name" value="Six-hairpin glycosidases"/>
    <property type="match status" value="1"/>
</dbReference>
<protein>
    <recommendedName>
        <fullName evidence="4">Glycosyl hydrolase family 88</fullName>
    </recommendedName>
</protein>
<dbReference type="InterPro" id="IPR052043">
    <property type="entry name" value="PolySaccharide_Degr_Enz"/>
</dbReference>
<dbReference type="InterPro" id="IPR012341">
    <property type="entry name" value="6hp_glycosidase-like_sf"/>
</dbReference>
<comment type="caution">
    <text evidence="2">The sequence shown here is derived from an EMBL/GenBank/DDBJ whole genome shotgun (WGS) entry which is preliminary data.</text>
</comment>
<dbReference type="PANTHER" id="PTHR33886:SF8">
    <property type="entry name" value="UNSATURATED RHAMNOGALACTURONAN HYDROLASE (EUROFUNG)"/>
    <property type="match status" value="1"/>
</dbReference>
<dbReference type="Gene3D" id="1.50.10.10">
    <property type="match status" value="1"/>
</dbReference>
<dbReference type="EMBL" id="SRRM01000014">
    <property type="protein sequence ID" value="TKY87363.1"/>
    <property type="molecule type" value="Genomic_DNA"/>
</dbReference>
<sequence>MTTNSAALQLSPTEASQLVDKLIHKLLHNEDRDGKFLLPLTDGRIIDTKGWNGWEWTHGVALYALFEHHQLTSSVGSLDIIHSWFADRQAQGGTTKNINTMAALLSLACVYELDPQSHPEYEAQLTEWAEWAMDGLPKTEEGGFQHITYDLENKGQLWDDTLMMTVLPLAKIGKVLRVERYVQEAKYQFLLHIKYLYDAKTGLWFHGWTFEGRHHFASAHWARGNCWITLAIPLLFHILGEQDADVSDHNSFFSRYLISTLEAQLDALLPLQDPATGLWHTLLKYSDSYIESSATAGFAAGAYLALRFGLVTDPAKQKAYTKMADTALKGVVSMIAEDGEVQQTSFGTALGHDLDFYRNIPITPMPYGQALALLAIVEKMALDGGKVSTDE</sequence>
<organism evidence="2 3">
    <name type="scientific">Sporisorium graminicola</name>
    <dbReference type="NCBI Taxonomy" id="280036"/>
    <lineage>
        <taxon>Eukaryota</taxon>
        <taxon>Fungi</taxon>
        <taxon>Dikarya</taxon>
        <taxon>Basidiomycota</taxon>
        <taxon>Ustilaginomycotina</taxon>
        <taxon>Ustilaginomycetes</taxon>
        <taxon>Ustilaginales</taxon>
        <taxon>Ustilaginaceae</taxon>
        <taxon>Sporisorium</taxon>
    </lineage>
</organism>
<dbReference type="KEGG" id="sgra:EX895_004040"/>